<dbReference type="OrthoDB" id="3065131at2759"/>
<feature type="compositionally biased region" description="Basic and acidic residues" evidence="1">
    <location>
        <begin position="62"/>
        <end position="72"/>
    </location>
</feature>
<sequence length="72" mass="7991">MDDGNPKPSTGKAPESYMSTLVKAFTIMCNTPLIEPETTTRPKVLRMKTLPTRQNSLSDDSSSMKREEEATV</sequence>
<evidence type="ECO:0000256" key="1">
    <source>
        <dbReference type="SAM" id="MobiDB-lite"/>
    </source>
</evidence>
<reference evidence="2 3" key="1">
    <citation type="journal article" date="2020" name="ISME J.">
        <title>Uncovering the hidden diversity of litter-decomposition mechanisms in mushroom-forming fungi.</title>
        <authorList>
            <person name="Floudas D."/>
            <person name="Bentzer J."/>
            <person name="Ahren D."/>
            <person name="Johansson T."/>
            <person name="Persson P."/>
            <person name="Tunlid A."/>
        </authorList>
    </citation>
    <scope>NUCLEOTIDE SEQUENCE [LARGE SCALE GENOMIC DNA]</scope>
    <source>
        <strain evidence="2 3">CBS 175.51</strain>
    </source>
</reference>
<feature type="region of interest" description="Disordered" evidence="1">
    <location>
        <begin position="36"/>
        <end position="72"/>
    </location>
</feature>
<feature type="compositionally biased region" description="Polar residues" evidence="1">
    <location>
        <begin position="51"/>
        <end position="61"/>
    </location>
</feature>
<protein>
    <submittedName>
        <fullName evidence="2">Uncharacterized protein</fullName>
    </submittedName>
</protein>
<dbReference type="AlphaFoldDB" id="A0A8H5FJ17"/>
<organism evidence="2 3">
    <name type="scientific">Ephemerocybe angulata</name>
    <dbReference type="NCBI Taxonomy" id="980116"/>
    <lineage>
        <taxon>Eukaryota</taxon>
        <taxon>Fungi</taxon>
        <taxon>Dikarya</taxon>
        <taxon>Basidiomycota</taxon>
        <taxon>Agaricomycotina</taxon>
        <taxon>Agaricomycetes</taxon>
        <taxon>Agaricomycetidae</taxon>
        <taxon>Agaricales</taxon>
        <taxon>Agaricineae</taxon>
        <taxon>Psathyrellaceae</taxon>
        <taxon>Ephemerocybe</taxon>
    </lineage>
</organism>
<keyword evidence="3" id="KW-1185">Reference proteome</keyword>
<evidence type="ECO:0000313" key="2">
    <source>
        <dbReference type="EMBL" id="KAF5338995.1"/>
    </source>
</evidence>
<evidence type="ECO:0000313" key="3">
    <source>
        <dbReference type="Proteomes" id="UP000541558"/>
    </source>
</evidence>
<name>A0A8H5FJ17_9AGAR</name>
<proteinExistence type="predicted"/>
<accession>A0A8H5FJ17</accession>
<gene>
    <name evidence="2" type="ORF">D9611_008692</name>
</gene>
<dbReference type="EMBL" id="JAACJK010000010">
    <property type="protein sequence ID" value="KAF5338995.1"/>
    <property type="molecule type" value="Genomic_DNA"/>
</dbReference>
<dbReference type="Proteomes" id="UP000541558">
    <property type="component" value="Unassembled WGS sequence"/>
</dbReference>
<comment type="caution">
    <text evidence="2">The sequence shown here is derived from an EMBL/GenBank/DDBJ whole genome shotgun (WGS) entry which is preliminary data.</text>
</comment>